<evidence type="ECO:0000256" key="2">
    <source>
        <dbReference type="ARBA" id="ARBA00012338"/>
    </source>
</evidence>
<dbReference type="PANTHER" id="PTHR43814">
    <property type="entry name" value="ARGININOSUCCINATE LYASE"/>
    <property type="match status" value="1"/>
</dbReference>
<evidence type="ECO:0000259" key="7">
    <source>
        <dbReference type="Pfam" id="PF14698"/>
    </source>
</evidence>
<name>A0ABS8P779_9PSEU</name>
<evidence type="ECO:0000259" key="6">
    <source>
        <dbReference type="Pfam" id="PF00206"/>
    </source>
</evidence>
<dbReference type="InterPro" id="IPR009049">
    <property type="entry name" value="Argininosuccinate_lyase"/>
</dbReference>
<dbReference type="Pfam" id="PF14698">
    <property type="entry name" value="ASL_C2"/>
    <property type="match status" value="1"/>
</dbReference>
<keyword evidence="9" id="KW-1185">Reference proteome</keyword>
<reference evidence="8 9" key="1">
    <citation type="submission" date="2021-11" db="EMBL/GenBank/DDBJ databases">
        <title>Draft genome sequence of Actinomycetospora sp. SF1 isolated from the rhizosphere soil.</title>
        <authorList>
            <person name="Duangmal K."/>
            <person name="Chantavorakit T."/>
        </authorList>
    </citation>
    <scope>NUCLEOTIDE SEQUENCE [LARGE SCALE GENOMIC DNA]</scope>
    <source>
        <strain evidence="8 9">TBRC 5722</strain>
    </source>
</reference>
<evidence type="ECO:0000256" key="1">
    <source>
        <dbReference type="ARBA" id="ARBA00004941"/>
    </source>
</evidence>
<sequence>MSGRYAEELVDAGFAVEVADAPLLHDGLNVADLAHLLVLVERGVVPSRAVPGLVAVLTDADRTPAAEFGYDPRHGEVYNCREKRFAAAIGRDAGWLHAGRPRREAVRIALRLRVRRDLCDLIEAAAAFALAGARTAAAHAETLMVDQTYLQHAQPSTFGHYLLGMVHPALREIERLTADLDGVDRSPAGAGGVNGSPLTGDRAHIAELLGFAEVIEHTRDAMWASDGYTALVGHAAGLATTLDRLAEDLEIWSSAEFGWVHLALEHTRTSILMPQKRNPYALTMVRGEAGVLIGRATGMLALAKSPSARSDNMIFSYGEVPRSVDLATRATRLMAGVVAELEVDAAAMEAALRGGFSQAADLAEHLMVTAGLDYRSAYDVVGIAVRRAAGAGLTGADLTREDLESAAAEAGLELTATLGDLAEVLDPARIVRSRDSRGGAAPDEVRRMAAACCSVAEKARDAVRARRAGFDTAEAELRRRVAALG</sequence>
<dbReference type="PRINTS" id="PR00149">
    <property type="entry name" value="FUMRATELYASE"/>
</dbReference>
<keyword evidence="3" id="KW-0055">Arginine biosynthesis</keyword>
<dbReference type="EC" id="4.3.2.1" evidence="2"/>
<dbReference type="Gene3D" id="1.20.200.10">
    <property type="entry name" value="Fumarase/aspartase (Central domain)"/>
    <property type="match status" value="1"/>
</dbReference>
<dbReference type="PANTHER" id="PTHR43814:SF1">
    <property type="entry name" value="ARGININOSUCCINATE LYASE"/>
    <property type="match status" value="1"/>
</dbReference>
<dbReference type="InterPro" id="IPR008948">
    <property type="entry name" value="L-Aspartase-like"/>
</dbReference>
<dbReference type="Proteomes" id="UP001199469">
    <property type="component" value="Unassembled WGS sequence"/>
</dbReference>
<keyword evidence="5 8" id="KW-0456">Lyase</keyword>
<evidence type="ECO:0000313" key="8">
    <source>
        <dbReference type="EMBL" id="MCD2192909.1"/>
    </source>
</evidence>
<dbReference type="Gene3D" id="1.10.40.30">
    <property type="entry name" value="Fumarase/aspartase (C-terminal domain)"/>
    <property type="match status" value="1"/>
</dbReference>
<accession>A0ABS8P779</accession>
<feature type="domain" description="Fumarate lyase N-terminal" evidence="6">
    <location>
        <begin position="92"/>
        <end position="294"/>
    </location>
</feature>
<dbReference type="EMBL" id="JAJNDB010000001">
    <property type="protein sequence ID" value="MCD2192909.1"/>
    <property type="molecule type" value="Genomic_DNA"/>
</dbReference>
<dbReference type="RefSeq" id="WP_230730570.1">
    <property type="nucleotide sequence ID" value="NZ_JAJNDB010000001.1"/>
</dbReference>
<gene>
    <name evidence="8" type="ORF">LQ327_05840</name>
</gene>
<evidence type="ECO:0000256" key="3">
    <source>
        <dbReference type="ARBA" id="ARBA00022571"/>
    </source>
</evidence>
<dbReference type="GO" id="GO:0016829">
    <property type="term" value="F:lyase activity"/>
    <property type="evidence" value="ECO:0007669"/>
    <property type="project" value="UniProtKB-KW"/>
</dbReference>
<dbReference type="InterPro" id="IPR024083">
    <property type="entry name" value="Fumarase/histidase_N"/>
</dbReference>
<dbReference type="Pfam" id="PF00206">
    <property type="entry name" value="Lyase_1"/>
    <property type="match status" value="1"/>
</dbReference>
<dbReference type="InterPro" id="IPR022761">
    <property type="entry name" value="Fumarate_lyase_N"/>
</dbReference>
<proteinExistence type="predicted"/>
<dbReference type="SUPFAM" id="SSF48557">
    <property type="entry name" value="L-aspartase-like"/>
    <property type="match status" value="1"/>
</dbReference>
<protein>
    <recommendedName>
        <fullName evidence="2">argininosuccinate lyase</fullName>
        <ecNumber evidence="2">4.3.2.1</ecNumber>
    </recommendedName>
</protein>
<organism evidence="8 9">
    <name type="scientific">Actinomycetospora endophytica</name>
    <dbReference type="NCBI Taxonomy" id="2291215"/>
    <lineage>
        <taxon>Bacteria</taxon>
        <taxon>Bacillati</taxon>
        <taxon>Actinomycetota</taxon>
        <taxon>Actinomycetes</taxon>
        <taxon>Pseudonocardiales</taxon>
        <taxon>Pseudonocardiaceae</taxon>
        <taxon>Actinomycetospora</taxon>
    </lineage>
</organism>
<dbReference type="InterPro" id="IPR000362">
    <property type="entry name" value="Fumarate_lyase_fam"/>
</dbReference>
<comment type="caution">
    <text evidence="8">The sequence shown here is derived from an EMBL/GenBank/DDBJ whole genome shotgun (WGS) entry which is preliminary data.</text>
</comment>
<comment type="pathway">
    <text evidence="1">Amino-acid biosynthesis; L-arginine biosynthesis; L-arginine from L-ornithine and carbamoyl phosphate: step 3/3.</text>
</comment>
<keyword evidence="4" id="KW-0028">Amino-acid biosynthesis</keyword>
<dbReference type="Gene3D" id="1.10.275.10">
    <property type="entry name" value="Fumarase/aspartase (N-terminal domain)"/>
    <property type="match status" value="1"/>
</dbReference>
<evidence type="ECO:0000256" key="4">
    <source>
        <dbReference type="ARBA" id="ARBA00022605"/>
    </source>
</evidence>
<dbReference type="PRINTS" id="PR00145">
    <property type="entry name" value="ARGSUCLYASE"/>
</dbReference>
<evidence type="ECO:0000313" key="9">
    <source>
        <dbReference type="Proteomes" id="UP001199469"/>
    </source>
</evidence>
<feature type="domain" description="Argininosuccinate lyase C-terminal" evidence="7">
    <location>
        <begin position="356"/>
        <end position="431"/>
    </location>
</feature>
<dbReference type="InterPro" id="IPR029419">
    <property type="entry name" value="Arg_succ_lyase_C"/>
</dbReference>
<evidence type="ECO:0000256" key="5">
    <source>
        <dbReference type="ARBA" id="ARBA00023239"/>
    </source>
</evidence>